<evidence type="ECO:0000256" key="1">
    <source>
        <dbReference type="SAM" id="MobiDB-lite"/>
    </source>
</evidence>
<dbReference type="AlphaFoldDB" id="A0A8H7ZZ91"/>
<protein>
    <submittedName>
        <fullName evidence="2">Uncharacterized protein</fullName>
    </submittedName>
</protein>
<organism evidence="2 3">
    <name type="scientific">Olpidium bornovanus</name>
    <dbReference type="NCBI Taxonomy" id="278681"/>
    <lineage>
        <taxon>Eukaryota</taxon>
        <taxon>Fungi</taxon>
        <taxon>Fungi incertae sedis</taxon>
        <taxon>Olpidiomycota</taxon>
        <taxon>Olpidiomycotina</taxon>
        <taxon>Olpidiomycetes</taxon>
        <taxon>Olpidiales</taxon>
        <taxon>Olpidiaceae</taxon>
        <taxon>Olpidium</taxon>
    </lineage>
</organism>
<proteinExistence type="predicted"/>
<accession>A0A8H7ZZ91</accession>
<sequence>MGLEDKGAPGLRASSVVAMESGLPATGVSGRPASSPKRKGETRRRAMCRFLRGGRSTGTAGFLRSQNRLSLGTSRNCSWGTWPVRGPLGGAVEIRGEARGLRGESGGVRHRVLDRETLTDREK</sequence>
<comment type="caution">
    <text evidence="2">The sequence shown here is derived from an EMBL/GenBank/DDBJ whole genome shotgun (WGS) entry which is preliminary data.</text>
</comment>
<dbReference type="Proteomes" id="UP000673691">
    <property type="component" value="Unassembled WGS sequence"/>
</dbReference>
<evidence type="ECO:0000313" key="2">
    <source>
        <dbReference type="EMBL" id="KAG5462283.1"/>
    </source>
</evidence>
<reference evidence="2 3" key="1">
    <citation type="journal article" name="Sci. Rep.">
        <title>Genome-scale phylogenetic analyses confirm Olpidium as the closest living zoosporic fungus to the non-flagellated, terrestrial fungi.</title>
        <authorList>
            <person name="Chang Y."/>
            <person name="Rochon D."/>
            <person name="Sekimoto S."/>
            <person name="Wang Y."/>
            <person name="Chovatia M."/>
            <person name="Sandor L."/>
            <person name="Salamov A."/>
            <person name="Grigoriev I.V."/>
            <person name="Stajich J.E."/>
            <person name="Spatafora J.W."/>
        </authorList>
    </citation>
    <scope>NUCLEOTIDE SEQUENCE [LARGE SCALE GENOMIC DNA]</scope>
    <source>
        <strain evidence="2">S191</strain>
    </source>
</reference>
<evidence type="ECO:0000313" key="3">
    <source>
        <dbReference type="Proteomes" id="UP000673691"/>
    </source>
</evidence>
<keyword evidence="3" id="KW-1185">Reference proteome</keyword>
<gene>
    <name evidence="2" type="ORF">BJ554DRAFT_5414</name>
</gene>
<name>A0A8H7ZZ91_9FUNG</name>
<feature type="region of interest" description="Disordered" evidence="1">
    <location>
        <begin position="1"/>
        <end position="44"/>
    </location>
</feature>
<dbReference type="EMBL" id="JAEFCI010002364">
    <property type="protein sequence ID" value="KAG5462283.1"/>
    <property type="molecule type" value="Genomic_DNA"/>
</dbReference>